<evidence type="ECO:0000256" key="2">
    <source>
        <dbReference type="ARBA" id="ARBA00022692"/>
    </source>
</evidence>
<evidence type="ECO:0000256" key="5">
    <source>
        <dbReference type="SAM" id="Phobius"/>
    </source>
</evidence>
<dbReference type="Proteomes" id="UP000776651">
    <property type="component" value="Unassembled WGS sequence"/>
</dbReference>
<keyword evidence="2 5" id="KW-0812">Transmembrane</keyword>
<feature type="transmembrane region" description="Helical" evidence="5">
    <location>
        <begin position="424"/>
        <end position="442"/>
    </location>
</feature>
<keyword evidence="4 5" id="KW-0472">Membrane</keyword>
<comment type="caution">
    <text evidence="7">The sequence shown here is derived from an EMBL/GenBank/DDBJ whole genome shotgun (WGS) entry which is preliminary data.</text>
</comment>
<evidence type="ECO:0000313" key="7">
    <source>
        <dbReference type="EMBL" id="MBX7487377.1"/>
    </source>
</evidence>
<dbReference type="InterPro" id="IPR013525">
    <property type="entry name" value="ABC2_TM"/>
</dbReference>
<evidence type="ECO:0000313" key="8">
    <source>
        <dbReference type="Proteomes" id="UP000776651"/>
    </source>
</evidence>
<proteinExistence type="predicted"/>
<feature type="transmembrane region" description="Helical" evidence="5">
    <location>
        <begin position="318"/>
        <end position="342"/>
    </location>
</feature>
<gene>
    <name evidence="7" type="ORF">K3177_02500</name>
</gene>
<accession>A0ABS7JBI4</accession>
<evidence type="ECO:0000259" key="6">
    <source>
        <dbReference type="Pfam" id="PF12698"/>
    </source>
</evidence>
<feature type="transmembrane region" description="Helical" evidence="5">
    <location>
        <begin position="454"/>
        <end position="475"/>
    </location>
</feature>
<feature type="transmembrane region" description="Helical" evidence="5">
    <location>
        <begin position="268"/>
        <end position="289"/>
    </location>
</feature>
<evidence type="ECO:0000256" key="1">
    <source>
        <dbReference type="ARBA" id="ARBA00004141"/>
    </source>
</evidence>
<dbReference type="Pfam" id="PF12698">
    <property type="entry name" value="ABC2_membrane_3"/>
    <property type="match status" value="1"/>
</dbReference>
<dbReference type="EMBL" id="JAIGNQ010000001">
    <property type="protein sequence ID" value="MBX7487377.1"/>
    <property type="molecule type" value="Genomic_DNA"/>
</dbReference>
<dbReference type="PANTHER" id="PTHR43471:SF3">
    <property type="entry name" value="ABC TRANSPORTER PERMEASE PROTEIN NATB"/>
    <property type="match status" value="1"/>
</dbReference>
<protein>
    <submittedName>
        <fullName evidence="7">ABC transporter permease</fullName>
    </submittedName>
</protein>
<organism evidence="7 8">
    <name type="scientific">Qipengyuania pacifica</name>
    <dbReference type="NCBI Taxonomy" id="2860199"/>
    <lineage>
        <taxon>Bacteria</taxon>
        <taxon>Pseudomonadati</taxon>
        <taxon>Pseudomonadota</taxon>
        <taxon>Alphaproteobacteria</taxon>
        <taxon>Sphingomonadales</taxon>
        <taxon>Erythrobacteraceae</taxon>
        <taxon>Qipengyuania</taxon>
    </lineage>
</organism>
<feature type="transmembrane region" description="Helical" evidence="5">
    <location>
        <begin position="362"/>
        <end position="385"/>
    </location>
</feature>
<dbReference type="RefSeq" id="WP_221596850.1">
    <property type="nucleotide sequence ID" value="NZ_JAIGNQ010000001.1"/>
</dbReference>
<comment type="subcellular location">
    <subcellularLocation>
        <location evidence="1">Membrane</location>
        <topology evidence="1">Multi-pass membrane protein</topology>
    </subcellularLocation>
</comment>
<evidence type="ECO:0000256" key="4">
    <source>
        <dbReference type="ARBA" id="ARBA00023136"/>
    </source>
</evidence>
<evidence type="ECO:0000256" key="3">
    <source>
        <dbReference type="ARBA" id="ARBA00022989"/>
    </source>
</evidence>
<keyword evidence="3 5" id="KW-1133">Transmembrane helix</keyword>
<feature type="transmembrane region" description="Helical" evidence="5">
    <location>
        <begin position="397"/>
        <end position="418"/>
    </location>
</feature>
<sequence length="501" mass="53758">MSPSIDMNNVLLVAGREIRQILKMKSFWLTLLILPVAFALGPIFAESLDDDEPTRVTVVDRSGGDAAQALKARFAAEDAQWLLRDLSRYVQRYGLEQADPKASWARYDRWYTDADIAAFERAGGLDAALEKIAAVRPEGVPQFEPDPPAYAFSAPSAELSAARGGDFGTEARALFDADDDASPEIVVLIGENYPADPRIQLFSANQPRGSFVTTMQEVLTTDLRARLLAAQGVSPANAAAVQSASPVIAVDTPPPGGGAREALLVRSIVPLALAYILVMSLMLSGSWMLQGSVEERSNKLLESLLACIRPEDLMYGKLLGSLSVGLLMILVWGACAGVAAYATQGAISDMIRPALDPVSSPGIIAAILFFFIAGYIAISALFVAIGAMVDSMSEAQGYLMPVMLLILLPVTFLIQAILAGNSGWIVQVLTWVPLWTPFTVLARLGMGIEWWEMVGSGVLLAGAIVIELVLIGRLFRASLLSTGQKPSLKRVIERLRASPAR</sequence>
<name>A0ABS7JBI4_9SPHN</name>
<reference evidence="7 8" key="1">
    <citation type="submission" date="2021-08" db="EMBL/GenBank/DDBJ databases">
        <title>Comparative Genomics Analysis of the Genus Qipengyuania Reveals Extensive Genetic Diversity and Metabolic Versatility, Including the Description of Fifteen Novel Species.</title>
        <authorList>
            <person name="Liu Y."/>
        </authorList>
    </citation>
    <scope>NUCLEOTIDE SEQUENCE [LARGE SCALE GENOMIC DNA]</scope>
    <source>
        <strain evidence="7 8">GH25</strain>
    </source>
</reference>
<keyword evidence="8" id="KW-1185">Reference proteome</keyword>
<feature type="domain" description="ABC-2 type transporter transmembrane" evidence="6">
    <location>
        <begin position="25"/>
        <end position="469"/>
    </location>
</feature>
<dbReference type="PANTHER" id="PTHR43471">
    <property type="entry name" value="ABC TRANSPORTER PERMEASE"/>
    <property type="match status" value="1"/>
</dbReference>